<dbReference type="EMBL" id="JAPNKE010000002">
    <property type="protein sequence ID" value="MCY1008119.1"/>
    <property type="molecule type" value="Genomic_DNA"/>
</dbReference>
<accession>A0A9X3EPW9</accession>
<evidence type="ECO:0000313" key="1">
    <source>
        <dbReference type="EMBL" id="MCY1008119.1"/>
    </source>
</evidence>
<comment type="caution">
    <text evidence="1">The sequence shown here is derived from an EMBL/GenBank/DDBJ whole genome shotgun (WGS) entry which is preliminary data.</text>
</comment>
<dbReference type="AlphaFoldDB" id="A0A9X3EPW9"/>
<dbReference type="RefSeq" id="WP_267770768.1">
    <property type="nucleotide sequence ID" value="NZ_JAPNKE010000002.1"/>
</dbReference>
<proteinExistence type="predicted"/>
<gene>
    <name evidence="1" type="ORF">OV079_21680</name>
</gene>
<reference evidence="1" key="1">
    <citation type="submission" date="2022-11" db="EMBL/GenBank/DDBJ databases">
        <title>Minimal conservation of predation-associated metabolite biosynthetic gene clusters underscores biosynthetic potential of Myxococcota including descriptions for ten novel species: Archangium lansinium sp. nov., Myxococcus landrumus sp. nov., Nannocystis bai.</title>
        <authorList>
            <person name="Ahearne A."/>
            <person name="Stevens C."/>
            <person name="Phillips K."/>
        </authorList>
    </citation>
    <scope>NUCLEOTIDE SEQUENCE</scope>
    <source>
        <strain evidence="1">Na p29</strain>
    </source>
</reference>
<evidence type="ECO:0000313" key="2">
    <source>
        <dbReference type="Proteomes" id="UP001150924"/>
    </source>
</evidence>
<name>A0A9X3EPW9_9BACT</name>
<protein>
    <submittedName>
        <fullName evidence="1">Uncharacterized protein</fullName>
    </submittedName>
</protein>
<sequence>MSEKTKPVVEGVKEIDPSNIRDLFQLETLAPPSEANGMSCCVIICWTKVPGRPS</sequence>
<organism evidence="1 2">
    <name type="scientific">Nannocystis pusilla</name>
    <dbReference type="NCBI Taxonomy" id="889268"/>
    <lineage>
        <taxon>Bacteria</taxon>
        <taxon>Pseudomonadati</taxon>
        <taxon>Myxococcota</taxon>
        <taxon>Polyangia</taxon>
        <taxon>Nannocystales</taxon>
        <taxon>Nannocystaceae</taxon>
        <taxon>Nannocystis</taxon>
    </lineage>
</organism>
<keyword evidence="2" id="KW-1185">Reference proteome</keyword>
<dbReference type="Proteomes" id="UP001150924">
    <property type="component" value="Unassembled WGS sequence"/>
</dbReference>